<evidence type="ECO:0000256" key="4">
    <source>
        <dbReference type="ARBA" id="ARBA00022679"/>
    </source>
</evidence>
<dbReference type="Proteomes" id="UP001597115">
    <property type="component" value="Unassembled WGS sequence"/>
</dbReference>
<dbReference type="InterPro" id="IPR004563">
    <property type="entry name" value="Apolipo_AcylTrfase"/>
</dbReference>
<keyword evidence="4 9" id="KW-0808">Transferase</keyword>
<feature type="transmembrane region" description="Helical" evidence="9">
    <location>
        <begin position="26"/>
        <end position="43"/>
    </location>
</feature>
<keyword evidence="3 9" id="KW-1003">Cell membrane</keyword>
<sequence length="521" mass="56190">MLRYPKLLALTAGALSATGFAPLELWPVTLLCFALLIELLRSAPNARGAFSRMWLFALSHFTVGLNWIAHAFTYQDSMPHWFGYGAVVALSLYLAVFPAVGAAVVSLATNKYPFASSAVEKRSSERANTRISTSLDTNGISFVFLSAAAWIATEYLRATMFTGFAWNPLAAIWVPIEPVAREAAWIGTYGLSGLTILAAGGLSLLLRRQWTAAALVAPIALLALIPVPHSPATGPHIRVVQPNVSQDEKQDVAAQAAHIRQLVRMSGPPSDTAPRILLWPEAAIDNGYLLEEEPGLRRFLMKAVGRADMLLTGGIALEYDKAGRAIGGRNSVFALGPDTQIHARYDKAHLVPYGEYLPMRTILTPLGLSRLVPGDLDFWPGPGPKTFDIPGIGPVGFQICYEIIFSGHVVDPAHRPLFVFNPSNDAWFGSWGPPQHLAQARLRAAEEGMTIVRATPTGISALIAPDGRLLGSIGPHKAAVMDARLPAPLPPTLFARFGNLLPALLALALAAFGVVFRLRRR</sequence>
<comment type="caution">
    <text evidence="11">The sequence shown here is derived from an EMBL/GenBank/DDBJ whole genome shotgun (WGS) entry which is preliminary data.</text>
</comment>
<evidence type="ECO:0000256" key="2">
    <source>
        <dbReference type="ARBA" id="ARBA00010065"/>
    </source>
</evidence>
<comment type="function">
    <text evidence="9">Catalyzes the phospholipid dependent N-acylation of the N-terminal cysteine of apolipoprotein, the last step in lipoprotein maturation.</text>
</comment>
<comment type="pathway">
    <text evidence="9">Protein modification; lipoprotein biosynthesis (N-acyl transfer).</text>
</comment>
<evidence type="ECO:0000256" key="8">
    <source>
        <dbReference type="ARBA" id="ARBA00023315"/>
    </source>
</evidence>
<dbReference type="Pfam" id="PF00795">
    <property type="entry name" value="CN_hydrolase"/>
    <property type="match status" value="1"/>
</dbReference>
<name>A0ABW4HZT4_9SPHN</name>
<dbReference type="Pfam" id="PF20154">
    <property type="entry name" value="LNT_N"/>
    <property type="match status" value="1"/>
</dbReference>
<keyword evidence="8 9" id="KW-0012">Acyltransferase</keyword>
<dbReference type="PANTHER" id="PTHR38686">
    <property type="entry name" value="APOLIPOPROTEIN N-ACYLTRANSFERASE"/>
    <property type="match status" value="1"/>
</dbReference>
<keyword evidence="6 9" id="KW-1133">Transmembrane helix</keyword>
<proteinExistence type="inferred from homology"/>
<reference evidence="12" key="1">
    <citation type="journal article" date="2019" name="Int. J. Syst. Evol. Microbiol.">
        <title>The Global Catalogue of Microorganisms (GCM) 10K type strain sequencing project: providing services to taxonomists for standard genome sequencing and annotation.</title>
        <authorList>
            <consortium name="The Broad Institute Genomics Platform"/>
            <consortium name="The Broad Institute Genome Sequencing Center for Infectious Disease"/>
            <person name="Wu L."/>
            <person name="Ma J."/>
        </authorList>
    </citation>
    <scope>NUCLEOTIDE SEQUENCE [LARGE SCALE GENOMIC DNA]</scope>
    <source>
        <strain evidence="12">CGMCC 1.16275</strain>
    </source>
</reference>
<organism evidence="11 12">
    <name type="scientific">Sphingomonas tabacisoli</name>
    <dbReference type="NCBI Taxonomy" id="2249466"/>
    <lineage>
        <taxon>Bacteria</taxon>
        <taxon>Pseudomonadati</taxon>
        <taxon>Pseudomonadota</taxon>
        <taxon>Alphaproteobacteria</taxon>
        <taxon>Sphingomonadales</taxon>
        <taxon>Sphingomonadaceae</taxon>
        <taxon>Sphingomonas</taxon>
    </lineage>
</organism>
<feature type="transmembrane region" description="Helical" evidence="9">
    <location>
        <begin position="212"/>
        <end position="229"/>
    </location>
</feature>
<comment type="subcellular location">
    <subcellularLocation>
        <location evidence="1 9">Cell membrane</location>
        <topology evidence="1 9">Multi-pass membrane protein</topology>
    </subcellularLocation>
</comment>
<evidence type="ECO:0000313" key="11">
    <source>
        <dbReference type="EMBL" id="MFD1610455.1"/>
    </source>
</evidence>
<dbReference type="SUPFAM" id="SSF56317">
    <property type="entry name" value="Carbon-nitrogen hydrolase"/>
    <property type="match status" value="1"/>
</dbReference>
<evidence type="ECO:0000256" key="1">
    <source>
        <dbReference type="ARBA" id="ARBA00004651"/>
    </source>
</evidence>
<evidence type="ECO:0000256" key="5">
    <source>
        <dbReference type="ARBA" id="ARBA00022692"/>
    </source>
</evidence>
<feature type="transmembrane region" description="Helical" evidence="9">
    <location>
        <begin position="81"/>
        <end position="110"/>
    </location>
</feature>
<feature type="transmembrane region" description="Helical" evidence="9">
    <location>
        <begin position="131"/>
        <end position="152"/>
    </location>
</feature>
<dbReference type="PROSITE" id="PS50263">
    <property type="entry name" value="CN_HYDROLASE"/>
    <property type="match status" value="1"/>
</dbReference>
<feature type="transmembrane region" description="Helical" evidence="9">
    <location>
        <begin position="183"/>
        <end position="205"/>
    </location>
</feature>
<protein>
    <recommendedName>
        <fullName evidence="9">Apolipoprotein N-acyltransferase</fullName>
        <shortName evidence="9">ALP N-acyltransferase</shortName>
        <ecNumber evidence="9">2.3.1.269</ecNumber>
    </recommendedName>
</protein>
<evidence type="ECO:0000259" key="10">
    <source>
        <dbReference type="PROSITE" id="PS50263"/>
    </source>
</evidence>
<gene>
    <name evidence="9 11" type="primary">lnt</name>
    <name evidence="11" type="ORF">ACFSCW_01415</name>
</gene>
<dbReference type="NCBIfam" id="TIGR00546">
    <property type="entry name" value="lnt"/>
    <property type="match status" value="1"/>
</dbReference>
<comment type="catalytic activity">
    <reaction evidence="9">
        <text>N-terminal S-1,2-diacyl-sn-glyceryl-L-cysteinyl-[lipoprotein] + a glycerophospholipid = N-acyl-S-1,2-diacyl-sn-glyceryl-L-cysteinyl-[lipoprotein] + a 2-acyl-sn-glycero-3-phospholipid + H(+)</text>
        <dbReference type="Rhea" id="RHEA:48228"/>
        <dbReference type="Rhea" id="RHEA-COMP:14681"/>
        <dbReference type="Rhea" id="RHEA-COMP:14684"/>
        <dbReference type="ChEBI" id="CHEBI:15378"/>
        <dbReference type="ChEBI" id="CHEBI:136912"/>
        <dbReference type="ChEBI" id="CHEBI:140656"/>
        <dbReference type="ChEBI" id="CHEBI:140657"/>
        <dbReference type="ChEBI" id="CHEBI:140660"/>
        <dbReference type="EC" id="2.3.1.269"/>
    </reaction>
</comment>
<dbReference type="CDD" id="cd07571">
    <property type="entry name" value="ALP_N-acyl_transferase"/>
    <property type="match status" value="1"/>
</dbReference>
<dbReference type="EMBL" id="JBHUDY010000001">
    <property type="protein sequence ID" value="MFD1610455.1"/>
    <property type="molecule type" value="Genomic_DNA"/>
</dbReference>
<evidence type="ECO:0000313" key="12">
    <source>
        <dbReference type="Proteomes" id="UP001597115"/>
    </source>
</evidence>
<keyword evidence="7 9" id="KW-0472">Membrane</keyword>
<dbReference type="InterPro" id="IPR003010">
    <property type="entry name" value="C-N_Hydrolase"/>
</dbReference>
<dbReference type="PANTHER" id="PTHR38686:SF1">
    <property type="entry name" value="APOLIPOPROTEIN N-ACYLTRANSFERASE"/>
    <property type="match status" value="1"/>
</dbReference>
<feature type="transmembrane region" description="Helical" evidence="9">
    <location>
        <begin position="500"/>
        <end position="518"/>
    </location>
</feature>
<evidence type="ECO:0000256" key="6">
    <source>
        <dbReference type="ARBA" id="ARBA00022989"/>
    </source>
</evidence>
<evidence type="ECO:0000256" key="3">
    <source>
        <dbReference type="ARBA" id="ARBA00022475"/>
    </source>
</evidence>
<dbReference type="InterPro" id="IPR036526">
    <property type="entry name" value="C-N_Hydrolase_sf"/>
</dbReference>
<evidence type="ECO:0000256" key="7">
    <source>
        <dbReference type="ARBA" id="ARBA00023136"/>
    </source>
</evidence>
<dbReference type="RefSeq" id="WP_380886134.1">
    <property type="nucleotide sequence ID" value="NZ_JBHUDY010000001.1"/>
</dbReference>
<keyword evidence="5 9" id="KW-0812">Transmembrane</keyword>
<evidence type="ECO:0000256" key="9">
    <source>
        <dbReference type="HAMAP-Rule" id="MF_01148"/>
    </source>
</evidence>
<dbReference type="HAMAP" id="MF_01148">
    <property type="entry name" value="Lnt"/>
    <property type="match status" value="1"/>
</dbReference>
<dbReference type="Gene3D" id="3.60.110.10">
    <property type="entry name" value="Carbon-nitrogen hydrolase"/>
    <property type="match status" value="1"/>
</dbReference>
<dbReference type="GO" id="GO:0016746">
    <property type="term" value="F:acyltransferase activity"/>
    <property type="evidence" value="ECO:0007669"/>
    <property type="project" value="UniProtKB-KW"/>
</dbReference>
<feature type="transmembrane region" description="Helical" evidence="9">
    <location>
        <begin position="55"/>
        <end position="75"/>
    </location>
</feature>
<keyword evidence="12" id="KW-1185">Reference proteome</keyword>
<dbReference type="InterPro" id="IPR045378">
    <property type="entry name" value="LNT_N"/>
</dbReference>
<feature type="domain" description="CN hydrolase" evidence="10">
    <location>
        <begin position="240"/>
        <end position="487"/>
    </location>
</feature>
<dbReference type="EC" id="2.3.1.269" evidence="9"/>
<comment type="similarity">
    <text evidence="2 9">Belongs to the CN hydrolase family. Apolipoprotein N-acyltransferase subfamily.</text>
</comment>
<accession>A0ABW4HZT4</accession>